<sequence length="578" mass="65770">MGGCNSSSRKIPKKHNQRIRYLRPRKDCAKFNTHFPGLPVADVYDVPTFQSDVKVESFDASKYICLDGDTLVEIKRKAATRRSREDTWFDAEMRLGSDSEEEYLSVYDDLVSSAGNTLSLPRSLPGTPRPTFAALKERLQKLEATQDLLESVGHSESHETAVSLVSSKMYDAKPSRRTLHLLFAETADEAQQQKDSTPTILSDVTNLKNVSDAFHKTSVVSVTPVMDDGHSSMEDRKFDQHTYERFCLPCLMSGIISNEKKRSASPHSSLQRKKTSRWFSFKRRPSFDSNDGLPSQAEVSKVSIKVPRAGTQVPCSSNECKEGCWSTLSPSTFKLRAPNYMKDRKKQYAPPQAIYDVVGVDVFLASKKINHIAQFVDLPYQDLPVDSDDLPLLLIFNIQVPLYPASIFSSNTDGEGFSLVIYFKLSEAFKKEIPICLKEMLKNFLDDNKDRVKGLVGDFISPFRDRLKIIARVCNPEQIHLSATEKKLVGTYNEKPVLSRPQHAFYRGRNYFEVDLDVHRFSFIARKTVESFRERLKLCILDIGLIIQGNKQEELPEHILCCFRLEKLDIRSFRYLSV</sequence>
<organism evidence="1 2">
    <name type="scientific">Diphasiastrum complanatum</name>
    <name type="common">Issler's clubmoss</name>
    <name type="synonym">Lycopodium complanatum</name>
    <dbReference type="NCBI Taxonomy" id="34168"/>
    <lineage>
        <taxon>Eukaryota</taxon>
        <taxon>Viridiplantae</taxon>
        <taxon>Streptophyta</taxon>
        <taxon>Embryophyta</taxon>
        <taxon>Tracheophyta</taxon>
        <taxon>Lycopodiopsida</taxon>
        <taxon>Lycopodiales</taxon>
        <taxon>Lycopodiaceae</taxon>
        <taxon>Lycopodioideae</taxon>
        <taxon>Diphasiastrum</taxon>
    </lineage>
</organism>
<reference evidence="2" key="1">
    <citation type="journal article" date="2024" name="Proc. Natl. Acad. Sci. U.S.A.">
        <title>Extraordinary preservation of gene collinearity over three hundred million years revealed in homosporous lycophytes.</title>
        <authorList>
            <person name="Li C."/>
            <person name="Wickell D."/>
            <person name="Kuo L.Y."/>
            <person name="Chen X."/>
            <person name="Nie B."/>
            <person name="Liao X."/>
            <person name="Peng D."/>
            <person name="Ji J."/>
            <person name="Jenkins J."/>
            <person name="Williams M."/>
            <person name="Shu S."/>
            <person name="Plott C."/>
            <person name="Barry K."/>
            <person name="Rajasekar S."/>
            <person name="Grimwood J."/>
            <person name="Han X."/>
            <person name="Sun S."/>
            <person name="Hou Z."/>
            <person name="He W."/>
            <person name="Dai G."/>
            <person name="Sun C."/>
            <person name="Schmutz J."/>
            <person name="Leebens-Mack J.H."/>
            <person name="Li F.W."/>
            <person name="Wang L."/>
        </authorList>
    </citation>
    <scope>NUCLEOTIDE SEQUENCE [LARGE SCALE GENOMIC DNA]</scope>
    <source>
        <strain evidence="2">cv. PW_Plant_1</strain>
    </source>
</reference>
<name>A0ACC2EEZ8_DIPCM</name>
<proteinExistence type="predicted"/>
<dbReference type="EMBL" id="CM055093">
    <property type="protein sequence ID" value="KAJ7565062.1"/>
    <property type="molecule type" value="Genomic_DNA"/>
</dbReference>
<accession>A0ACC2EEZ8</accession>
<evidence type="ECO:0000313" key="2">
    <source>
        <dbReference type="Proteomes" id="UP001162992"/>
    </source>
</evidence>
<gene>
    <name evidence="1" type="ORF">O6H91_02G046000</name>
</gene>
<evidence type="ECO:0000313" key="1">
    <source>
        <dbReference type="EMBL" id="KAJ7565062.1"/>
    </source>
</evidence>
<dbReference type="Proteomes" id="UP001162992">
    <property type="component" value="Chromosome 2"/>
</dbReference>
<protein>
    <submittedName>
        <fullName evidence="1">Uncharacterized protein</fullName>
    </submittedName>
</protein>
<keyword evidence="2" id="KW-1185">Reference proteome</keyword>
<comment type="caution">
    <text evidence="1">The sequence shown here is derived from an EMBL/GenBank/DDBJ whole genome shotgun (WGS) entry which is preliminary data.</text>
</comment>